<keyword evidence="3" id="KW-1185">Reference proteome</keyword>
<feature type="compositionally biased region" description="Basic and acidic residues" evidence="1">
    <location>
        <begin position="78"/>
        <end position="96"/>
    </location>
</feature>
<feature type="compositionally biased region" description="Polar residues" evidence="1">
    <location>
        <begin position="201"/>
        <end position="210"/>
    </location>
</feature>
<organism evidence="2 3">
    <name type="scientific">Syncephalastrum racemosum</name>
    <name type="common">Filamentous fungus</name>
    <dbReference type="NCBI Taxonomy" id="13706"/>
    <lineage>
        <taxon>Eukaryota</taxon>
        <taxon>Fungi</taxon>
        <taxon>Fungi incertae sedis</taxon>
        <taxon>Mucoromycota</taxon>
        <taxon>Mucoromycotina</taxon>
        <taxon>Mucoromycetes</taxon>
        <taxon>Mucorales</taxon>
        <taxon>Syncephalastraceae</taxon>
        <taxon>Syncephalastrum</taxon>
    </lineage>
</organism>
<feature type="compositionally biased region" description="Basic and acidic residues" evidence="1">
    <location>
        <begin position="37"/>
        <end position="46"/>
    </location>
</feature>
<dbReference type="EMBL" id="MCGN01000002">
    <property type="protein sequence ID" value="ORZ00878.1"/>
    <property type="molecule type" value="Genomic_DNA"/>
</dbReference>
<feature type="compositionally biased region" description="Polar residues" evidence="1">
    <location>
        <begin position="248"/>
        <end position="257"/>
    </location>
</feature>
<feature type="region of interest" description="Disordered" evidence="1">
    <location>
        <begin position="248"/>
        <end position="328"/>
    </location>
</feature>
<feature type="compositionally biased region" description="Polar residues" evidence="1">
    <location>
        <begin position="292"/>
        <end position="314"/>
    </location>
</feature>
<feature type="compositionally biased region" description="Low complexity" evidence="1">
    <location>
        <begin position="120"/>
        <end position="133"/>
    </location>
</feature>
<feature type="region of interest" description="Disordered" evidence="1">
    <location>
        <begin position="170"/>
        <end position="232"/>
    </location>
</feature>
<feature type="region of interest" description="Disordered" evidence="1">
    <location>
        <begin position="714"/>
        <end position="734"/>
    </location>
</feature>
<evidence type="ECO:0000256" key="1">
    <source>
        <dbReference type="SAM" id="MobiDB-lite"/>
    </source>
</evidence>
<feature type="region of interest" description="Disordered" evidence="1">
    <location>
        <begin position="1"/>
        <end position="136"/>
    </location>
</feature>
<feature type="compositionally biased region" description="Polar residues" evidence="1">
    <location>
        <begin position="19"/>
        <end position="35"/>
    </location>
</feature>
<evidence type="ECO:0000313" key="2">
    <source>
        <dbReference type="EMBL" id="ORZ00878.1"/>
    </source>
</evidence>
<accession>A0A1X2HNG0</accession>
<reference evidence="2 3" key="1">
    <citation type="submission" date="2016-07" db="EMBL/GenBank/DDBJ databases">
        <title>Pervasive Adenine N6-methylation of Active Genes in Fungi.</title>
        <authorList>
            <consortium name="DOE Joint Genome Institute"/>
            <person name="Mondo S.J."/>
            <person name="Dannebaum R.O."/>
            <person name="Kuo R.C."/>
            <person name="Labutti K."/>
            <person name="Haridas S."/>
            <person name="Kuo A."/>
            <person name="Salamov A."/>
            <person name="Ahrendt S.R."/>
            <person name="Lipzen A."/>
            <person name="Sullivan W."/>
            <person name="Andreopoulos W.B."/>
            <person name="Clum A."/>
            <person name="Lindquist E."/>
            <person name="Daum C."/>
            <person name="Ramamoorthy G.K."/>
            <person name="Gryganskyi A."/>
            <person name="Culley D."/>
            <person name="Magnuson J.K."/>
            <person name="James T.Y."/>
            <person name="O'Malley M.A."/>
            <person name="Stajich J.E."/>
            <person name="Spatafora J.W."/>
            <person name="Visel A."/>
            <person name="Grigoriev I.V."/>
        </authorList>
    </citation>
    <scope>NUCLEOTIDE SEQUENCE [LARGE SCALE GENOMIC DNA]</scope>
    <source>
        <strain evidence="2 3">NRRL 2496</strain>
    </source>
</reference>
<name>A0A1X2HNG0_SYNRA</name>
<comment type="caution">
    <text evidence="2">The sequence shown here is derived from an EMBL/GenBank/DDBJ whole genome shotgun (WGS) entry which is preliminary data.</text>
</comment>
<protein>
    <submittedName>
        <fullName evidence="2">Uncharacterized protein</fullName>
    </submittedName>
</protein>
<feature type="compositionally biased region" description="Low complexity" evidence="1">
    <location>
        <begin position="97"/>
        <end position="110"/>
    </location>
</feature>
<dbReference type="Proteomes" id="UP000242180">
    <property type="component" value="Unassembled WGS sequence"/>
</dbReference>
<evidence type="ECO:0000313" key="3">
    <source>
        <dbReference type="Proteomes" id="UP000242180"/>
    </source>
</evidence>
<gene>
    <name evidence="2" type="ORF">BCR43DRAFT_541302</name>
</gene>
<dbReference type="InParanoid" id="A0A1X2HNG0"/>
<dbReference type="AlphaFoldDB" id="A0A1X2HNG0"/>
<sequence>MNHEDNQQPESDYGFSYAPRSNQRRSGNVGPSNSRPIIRDEVDEGSKPSFALSEEISTGPFTAFKPERSPTPSGHKAKLAERRFSLSARRPSDRNNNRAASSPAPTSSNSDKTMVKTTHSASSTSAQAAKLSSMPTVLDLTDIPRIQLGQRAPLSLAPVTSLSYTPNLDASKTVPPLSPAVTSCQTLTTENSRPDTPRPPTSKSMSTSTGTRHDQEQAPPQIQQQQQQKQNKEIRKPFLEHRQILGFGTTSTDQSIPVQHVPTESLVPNKRKYEYPSGTGRNSREYDDQDMASDTSISHLQLSRSNSKPSSTKRPSVPSPPAWSGDHDNRMLSLREIDNFSDAYKRDIVGRDKALRDARTYVDELKATMKHRVQELTEIKRHFSHLSQLGEYLLQNRAENEKSLTSLKRRYESFEMLAGSFEKFAHVCKQQLENSSARETILHLKDAVTSRDELMKAHLEHLRTDQDEFVCQQQIVHNELREVRHIVLSIKEDSNGHREGQPAASQLANIMTSLKTEVEDIRDTLVTIRNTYDQDDASITSLRQQCSEITRSYERIKQTLISVEQYARNMEQQTNDHAQRMTKMREKLHDEQCKRYEEAMEHYVKEHEEDRGIIRALQEKIDLRDQLERLSRHQHGDASPQQSRPIYISSAANSPLSNFSEIADWPTDQVHHTENSGIVLTDISNVEKPLSARKNVAVDGDPEWEMNDVLATSSILPPSAHGEDKENLKPASKK</sequence>
<feature type="compositionally biased region" description="Polar residues" evidence="1">
    <location>
        <begin position="180"/>
        <end position="191"/>
    </location>
</feature>
<feature type="compositionally biased region" description="Low complexity" evidence="1">
    <location>
        <begin position="217"/>
        <end position="229"/>
    </location>
</feature>
<proteinExistence type="predicted"/>